<reference evidence="4 5" key="1">
    <citation type="submission" date="2020-08" db="EMBL/GenBank/DDBJ databases">
        <title>Sequencing the genomes of 1000 actinobacteria strains.</title>
        <authorList>
            <person name="Klenk H.-P."/>
        </authorList>
    </citation>
    <scope>NUCLEOTIDE SEQUENCE [LARGE SCALE GENOMIC DNA]</scope>
    <source>
        <strain evidence="4 5">DSM 43036</strain>
    </source>
</reference>
<dbReference type="Pfam" id="PF13649">
    <property type="entry name" value="Methyltransf_25"/>
    <property type="match status" value="1"/>
</dbReference>
<protein>
    <submittedName>
        <fullName evidence="4">SAM-dependent methyltransferase</fullName>
    </submittedName>
</protein>
<proteinExistence type="predicted"/>
<dbReference type="Proteomes" id="UP000618986">
    <property type="component" value="Unassembled WGS sequence"/>
</dbReference>
<dbReference type="GO" id="GO:0032259">
    <property type="term" value="P:methylation"/>
    <property type="evidence" value="ECO:0007669"/>
    <property type="project" value="UniProtKB-KW"/>
</dbReference>
<keyword evidence="2" id="KW-0808">Transferase</keyword>
<dbReference type="PANTHER" id="PTHR44942">
    <property type="entry name" value="METHYLTRANSF_11 DOMAIN-CONTAINING PROTEIN"/>
    <property type="match status" value="1"/>
</dbReference>
<dbReference type="InterPro" id="IPR029063">
    <property type="entry name" value="SAM-dependent_MTases_sf"/>
</dbReference>
<gene>
    <name evidence="4" type="ORF">FHU28_003762</name>
</gene>
<keyword evidence="5" id="KW-1185">Reference proteome</keyword>
<evidence type="ECO:0000256" key="1">
    <source>
        <dbReference type="ARBA" id="ARBA00022603"/>
    </source>
</evidence>
<dbReference type="InterPro" id="IPR051052">
    <property type="entry name" value="Diverse_substrate_MTase"/>
</dbReference>
<evidence type="ECO:0000259" key="3">
    <source>
        <dbReference type="Pfam" id="PF13649"/>
    </source>
</evidence>
<feature type="domain" description="Methyltransferase" evidence="3">
    <location>
        <begin position="40"/>
        <end position="137"/>
    </location>
</feature>
<evidence type="ECO:0000313" key="4">
    <source>
        <dbReference type="EMBL" id="MBB5113923.1"/>
    </source>
</evidence>
<organism evidence="4 5">
    <name type="scientific">Micromonospora echinospora</name>
    <name type="common">Micromonospora purpurea</name>
    <dbReference type="NCBI Taxonomy" id="1877"/>
    <lineage>
        <taxon>Bacteria</taxon>
        <taxon>Bacillati</taxon>
        <taxon>Actinomycetota</taxon>
        <taxon>Actinomycetes</taxon>
        <taxon>Micromonosporales</taxon>
        <taxon>Micromonosporaceae</taxon>
        <taxon>Micromonospora</taxon>
    </lineage>
</organism>
<comment type="caution">
    <text evidence="4">The sequence shown here is derived from an EMBL/GenBank/DDBJ whole genome shotgun (WGS) entry which is preliminary data.</text>
</comment>
<dbReference type="SUPFAM" id="SSF53335">
    <property type="entry name" value="S-adenosyl-L-methionine-dependent methyltransferases"/>
    <property type="match status" value="1"/>
</dbReference>
<dbReference type="Gene3D" id="3.40.50.150">
    <property type="entry name" value="Vaccinia Virus protein VP39"/>
    <property type="match status" value="1"/>
</dbReference>
<dbReference type="PANTHER" id="PTHR44942:SF4">
    <property type="entry name" value="METHYLTRANSFERASE TYPE 11 DOMAIN-CONTAINING PROTEIN"/>
    <property type="match status" value="1"/>
</dbReference>
<evidence type="ECO:0000313" key="5">
    <source>
        <dbReference type="Proteomes" id="UP000618986"/>
    </source>
</evidence>
<dbReference type="EMBL" id="JACHJC010000001">
    <property type="protein sequence ID" value="MBB5113923.1"/>
    <property type="molecule type" value="Genomic_DNA"/>
</dbReference>
<name>A0ABR6MEW1_MICEC</name>
<evidence type="ECO:0000256" key="2">
    <source>
        <dbReference type="ARBA" id="ARBA00022679"/>
    </source>
</evidence>
<dbReference type="InterPro" id="IPR041698">
    <property type="entry name" value="Methyltransf_25"/>
</dbReference>
<dbReference type="CDD" id="cd02440">
    <property type="entry name" value="AdoMet_MTases"/>
    <property type="match status" value="1"/>
</dbReference>
<dbReference type="RefSeq" id="WP_184685872.1">
    <property type="nucleotide sequence ID" value="NZ_JACHJC010000001.1"/>
</dbReference>
<dbReference type="GO" id="GO:0008168">
    <property type="term" value="F:methyltransferase activity"/>
    <property type="evidence" value="ECO:0007669"/>
    <property type="project" value="UniProtKB-KW"/>
</dbReference>
<sequence length="268" mass="28377">MATGFGGEVATYYARHRRGYPPAVVDALAAAFRLGGDDTVVDLGCGTGQLSIPLADRVGAVIGVDPEPDMLAIARRAAVDRGTANATWVLGSDSDVPALSRLLGRGKVGALTVAVAIHFMDRDTLFEAARPLFRPGGGIAVVTNGEPLWTQDTEWSLALRGCLERMLGHPVTGRCQTDEDGRRRNREALVRAGYRYEETSVRYEAPLTVDDMVGGVYSAMSAEQMPSSRQRAAFAADVRDALGGVDVVTEPVVVRLQYGIAGQGVGSG</sequence>
<accession>A0ABR6MEW1</accession>
<keyword evidence="1 4" id="KW-0489">Methyltransferase</keyword>
<dbReference type="GeneID" id="300294318"/>